<proteinExistence type="predicted"/>
<evidence type="ECO:0000256" key="1">
    <source>
        <dbReference type="SAM" id="Phobius"/>
    </source>
</evidence>
<feature type="transmembrane region" description="Helical" evidence="1">
    <location>
        <begin position="125"/>
        <end position="156"/>
    </location>
</feature>
<gene>
    <name evidence="2" type="ORF">CDO51_03780</name>
</gene>
<evidence type="ECO:0008006" key="4">
    <source>
        <dbReference type="Google" id="ProtNLM"/>
    </source>
</evidence>
<keyword evidence="1" id="KW-1133">Transmembrane helix</keyword>
<reference evidence="2 3" key="1">
    <citation type="submission" date="2017-06" db="EMBL/GenBank/DDBJ databases">
        <title>Draft Genome Sequence of Natranaerobius trueperi halophilic, alkalithermophilic bacteria from soda lakes.</title>
        <authorList>
            <person name="Zhao B."/>
        </authorList>
    </citation>
    <scope>NUCLEOTIDE SEQUENCE [LARGE SCALE GENOMIC DNA]</scope>
    <source>
        <strain evidence="2 3">DSM 18760</strain>
    </source>
</reference>
<sequence>MTAFTIIIPVFLFILGLIGTFLPVMPGVLLIWIGMFIYGILTEFQELTATFFLIQGLAALLVLLIDYIASAWGVQKFGGSRIAMLSAVVGLFIGVLFFNIPGFIFGPFLGALIAELVRGLPIDKAILSGLGTLIGLLGGILLKLIIEIIMIIWFFIAI</sequence>
<feature type="transmembrane region" description="Helical" evidence="1">
    <location>
        <begin position="82"/>
        <end position="105"/>
    </location>
</feature>
<dbReference type="AlphaFoldDB" id="A0A226BZD6"/>
<dbReference type="RefSeq" id="WP_089022967.1">
    <property type="nucleotide sequence ID" value="NZ_NIQC01000005.1"/>
</dbReference>
<dbReference type="PANTHER" id="PTHR39165">
    <property type="entry name" value="IG HYPOTHETICAL 17883"/>
    <property type="match status" value="1"/>
</dbReference>
<accession>A0A226BZD6</accession>
<protein>
    <recommendedName>
        <fullName evidence="4">DUF456 domain-containing protein</fullName>
    </recommendedName>
</protein>
<comment type="caution">
    <text evidence="2">The sequence shown here is derived from an EMBL/GenBank/DDBJ whole genome shotgun (WGS) entry which is preliminary data.</text>
</comment>
<dbReference type="Pfam" id="PF04306">
    <property type="entry name" value="DUF456"/>
    <property type="match status" value="1"/>
</dbReference>
<evidence type="ECO:0000313" key="3">
    <source>
        <dbReference type="Proteomes" id="UP000214588"/>
    </source>
</evidence>
<dbReference type="OrthoDB" id="9808460at2"/>
<feature type="transmembrane region" description="Helical" evidence="1">
    <location>
        <begin position="47"/>
        <end position="70"/>
    </location>
</feature>
<feature type="transmembrane region" description="Helical" evidence="1">
    <location>
        <begin position="12"/>
        <end position="41"/>
    </location>
</feature>
<name>A0A226BZD6_9FIRM</name>
<dbReference type="EMBL" id="NIQC01000005">
    <property type="protein sequence ID" value="OWZ84393.1"/>
    <property type="molecule type" value="Genomic_DNA"/>
</dbReference>
<dbReference type="InterPro" id="IPR007403">
    <property type="entry name" value="DUF456"/>
</dbReference>
<keyword evidence="1" id="KW-0472">Membrane</keyword>
<evidence type="ECO:0000313" key="2">
    <source>
        <dbReference type="EMBL" id="OWZ84393.1"/>
    </source>
</evidence>
<organism evidence="2 3">
    <name type="scientific">Natranaerobius trueperi</name>
    <dbReference type="NCBI Taxonomy" id="759412"/>
    <lineage>
        <taxon>Bacteria</taxon>
        <taxon>Bacillati</taxon>
        <taxon>Bacillota</taxon>
        <taxon>Clostridia</taxon>
        <taxon>Natranaerobiales</taxon>
        <taxon>Natranaerobiaceae</taxon>
        <taxon>Natranaerobius</taxon>
    </lineage>
</organism>
<keyword evidence="1" id="KW-0812">Transmembrane</keyword>
<dbReference type="PANTHER" id="PTHR39165:SF1">
    <property type="entry name" value="DUF456 DOMAIN-CONTAINING PROTEIN"/>
    <property type="match status" value="1"/>
</dbReference>
<keyword evidence="3" id="KW-1185">Reference proteome</keyword>
<dbReference type="Proteomes" id="UP000214588">
    <property type="component" value="Unassembled WGS sequence"/>
</dbReference>